<dbReference type="Pfam" id="PF13361">
    <property type="entry name" value="UvrD_C"/>
    <property type="match status" value="1"/>
</dbReference>
<evidence type="ECO:0000256" key="8">
    <source>
        <dbReference type="ARBA" id="ARBA00023235"/>
    </source>
</evidence>
<evidence type="ECO:0000256" key="1">
    <source>
        <dbReference type="ARBA" id="ARBA00009922"/>
    </source>
</evidence>
<comment type="subunit">
    <text evidence="11">Homodimer.</text>
</comment>
<keyword evidence="5 11" id="KW-0347">Helicase</keyword>
<dbReference type="Proteomes" id="UP000761574">
    <property type="component" value="Unassembled WGS sequence"/>
</dbReference>
<evidence type="ECO:0000256" key="10">
    <source>
        <dbReference type="ARBA" id="ARBA00048988"/>
    </source>
</evidence>
<dbReference type="InterPro" id="IPR027417">
    <property type="entry name" value="P-loop_NTPase"/>
</dbReference>
<gene>
    <name evidence="11 15" type="primary">rep</name>
    <name evidence="15" type="ORF">TUM4630_24950</name>
</gene>
<evidence type="ECO:0000256" key="6">
    <source>
        <dbReference type="ARBA" id="ARBA00022840"/>
    </source>
</evidence>
<comment type="function">
    <text evidence="11">Rep helicase is a single-stranded DNA-dependent ATPase involved in DNA replication; it can initiate unwinding at a nick in the DNA. It binds to the single-stranded DNA and acts in a progressive fashion along the DNA in the 3' to 5' direction.</text>
</comment>
<dbReference type="RefSeq" id="WP_119978868.1">
    <property type="nucleotide sequence ID" value="NZ_BPFB01000029.1"/>
</dbReference>
<dbReference type="GO" id="GO:0004386">
    <property type="term" value="F:helicase activity"/>
    <property type="evidence" value="ECO:0007669"/>
    <property type="project" value="UniProtKB-KW"/>
</dbReference>
<keyword evidence="16" id="KW-1185">Reference proteome</keyword>
<dbReference type="PANTHER" id="PTHR11070">
    <property type="entry name" value="UVRD / RECB / PCRA DNA HELICASE FAMILY MEMBER"/>
    <property type="match status" value="1"/>
</dbReference>
<keyword evidence="4 11" id="KW-0378">Hydrolase</keyword>
<dbReference type="Gene3D" id="3.40.50.300">
    <property type="entry name" value="P-loop containing nucleotide triphosphate hydrolases"/>
    <property type="match status" value="2"/>
</dbReference>
<dbReference type="InterPro" id="IPR014017">
    <property type="entry name" value="DNA_helicase_UvrD-like_C"/>
</dbReference>
<dbReference type="PANTHER" id="PTHR11070:SF64">
    <property type="entry name" value="ATP-DEPENDENT DNA HELICASE REP"/>
    <property type="match status" value="1"/>
</dbReference>
<dbReference type="EC" id="5.6.2.4" evidence="11"/>
<dbReference type="InterPro" id="IPR014016">
    <property type="entry name" value="UvrD-like_ATP-bd"/>
</dbReference>
<dbReference type="HAMAP" id="MF_01920">
    <property type="entry name" value="Helicase_Rep"/>
    <property type="match status" value="1"/>
</dbReference>
<evidence type="ECO:0000256" key="7">
    <source>
        <dbReference type="ARBA" id="ARBA00023125"/>
    </source>
</evidence>
<organism evidence="15 16">
    <name type="scientific">Shewanella algidipiscicola</name>
    <dbReference type="NCBI Taxonomy" id="614070"/>
    <lineage>
        <taxon>Bacteria</taxon>
        <taxon>Pseudomonadati</taxon>
        <taxon>Pseudomonadota</taxon>
        <taxon>Gammaproteobacteria</taxon>
        <taxon>Alteromonadales</taxon>
        <taxon>Shewanellaceae</taxon>
        <taxon>Shewanella</taxon>
    </lineage>
</organism>
<evidence type="ECO:0000313" key="15">
    <source>
        <dbReference type="EMBL" id="GIU48497.1"/>
    </source>
</evidence>
<feature type="binding site" evidence="11">
    <location>
        <position position="278"/>
    </location>
    <ligand>
        <name>ATP</name>
        <dbReference type="ChEBI" id="CHEBI:30616"/>
    </ligand>
</feature>
<comment type="catalytic activity">
    <reaction evidence="10 11">
        <text>ATP + H2O = ADP + phosphate + H(+)</text>
        <dbReference type="Rhea" id="RHEA:13065"/>
        <dbReference type="ChEBI" id="CHEBI:15377"/>
        <dbReference type="ChEBI" id="CHEBI:15378"/>
        <dbReference type="ChEBI" id="CHEBI:30616"/>
        <dbReference type="ChEBI" id="CHEBI:43474"/>
        <dbReference type="ChEBI" id="CHEBI:456216"/>
        <dbReference type="EC" id="5.6.2.4"/>
    </reaction>
</comment>
<evidence type="ECO:0000256" key="3">
    <source>
        <dbReference type="ARBA" id="ARBA00022741"/>
    </source>
</evidence>
<feature type="domain" description="UvrD-like helicase ATP-binding" evidence="13">
    <location>
        <begin position="1"/>
        <end position="280"/>
    </location>
</feature>
<dbReference type="InterPro" id="IPR005752">
    <property type="entry name" value="Helicase_Rep"/>
</dbReference>
<evidence type="ECO:0000259" key="14">
    <source>
        <dbReference type="PROSITE" id="PS51217"/>
    </source>
</evidence>
<dbReference type="CDD" id="cd17932">
    <property type="entry name" value="DEXQc_UvrD"/>
    <property type="match status" value="1"/>
</dbReference>
<dbReference type="Gene3D" id="1.10.486.10">
    <property type="entry name" value="PCRA, domain 4"/>
    <property type="match status" value="1"/>
</dbReference>
<keyword evidence="8 11" id="KW-0413">Isomerase</keyword>
<dbReference type="InterPro" id="IPR013986">
    <property type="entry name" value="DExx_box_DNA_helicase_dom_sf"/>
</dbReference>
<feature type="domain" description="UvrD-like helicase C-terminal" evidence="14">
    <location>
        <begin position="281"/>
        <end position="563"/>
    </location>
</feature>
<dbReference type="CDD" id="cd18807">
    <property type="entry name" value="SF1_C_UvrD"/>
    <property type="match status" value="1"/>
</dbReference>
<name>A0ABQ4PKW5_9GAMM</name>
<dbReference type="Gene3D" id="1.10.10.160">
    <property type="match status" value="1"/>
</dbReference>
<evidence type="ECO:0000259" key="13">
    <source>
        <dbReference type="PROSITE" id="PS51198"/>
    </source>
</evidence>
<comment type="similarity">
    <text evidence="1 11">Belongs to the helicase family. UvrD subfamily.</text>
</comment>
<dbReference type="EMBL" id="BPFB01000029">
    <property type="protein sequence ID" value="GIU48497.1"/>
    <property type="molecule type" value="Genomic_DNA"/>
</dbReference>
<dbReference type="Pfam" id="PF00580">
    <property type="entry name" value="UvrD-helicase"/>
    <property type="match status" value="1"/>
</dbReference>
<evidence type="ECO:0000313" key="16">
    <source>
        <dbReference type="Proteomes" id="UP000761574"/>
    </source>
</evidence>
<dbReference type="PROSITE" id="PS51217">
    <property type="entry name" value="UVRD_HELICASE_CTER"/>
    <property type="match status" value="1"/>
</dbReference>
<evidence type="ECO:0000256" key="12">
    <source>
        <dbReference type="PROSITE-ProRule" id="PRU00560"/>
    </source>
</evidence>
<comment type="catalytic activity">
    <reaction evidence="9 11">
        <text>Couples ATP hydrolysis with the unwinding of duplex DNA by translocating in the 3'-5' direction.</text>
        <dbReference type="EC" id="5.6.2.4"/>
    </reaction>
</comment>
<evidence type="ECO:0000256" key="5">
    <source>
        <dbReference type="ARBA" id="ARBA00022806"/>
    </source>
</evidence>
<dbReference type="InterPro" id="IPR000212">
    <property type="entry name" value="DNA_helicase_UvrD/REP"/>
</dbReference>
<accession>A0ABQ4PKW5</accession>
<evidence type="ECO:0000256" key="9">
    <source>
        <dbReference type="ARBA" id="ARBA00034617"/>
    </source>
</evidence>
<sequence>MKLNPGQNDAVHYVSGPCLVLAGAGSGKTRVIINKIAYLVQKCGYQAKTIAAVTFTNKAAREMKERVAQSMGRKEARGLWISTFHTLGLEIIKREYKVLGLKPGFSLFDDQDSLALLKELTENELDGDKDLLRLLMTAISNWKGDLVIPAQARKLAKDEQSQLFALLYQRYAQHMKAYNALDFDDLILLPTLLLRHNQEVRERWQKRIQYLLVDEYQDTNTSQYELVKLLVGERARFTVVGDDDQSIYSWRGAKPQNLVLLGKDFPSLRLIKLEQNYRSSQRILRAANILIANNPHVYDKSLFSELAYGEPLRVLMAANEEQEAERVIAEMIRHKFVGRTQFGDYAILYRGNHQSRLLERALMTNRIPYKLSGGTSFFGRAEIKDIMAYLRLVVNPDDDNAFLRVVNLPKRGIGPATLERLGNYANEKQISMFEAIFQGELNHHLPPAAMASLYKFGKFIVDMGEEANRGEPVEAVKRLIRNINYEDYLYETSTSAKAAEMRMKNISELYRWVTEMLQGDDLDEGMTLPEVVTRLTLRDMMERNSEDEAGDQVQLMTLHASKGLEFPYVFMVGVEERILPHQSSIDEDNVEEERRLAYVGITRAQKDLWFMICRERRQFGEVMRCEPSRFLLELPQDDLIWENRKPAQTEQQRVQSGKANIANIRDMFKK</sequence>
<evidence type="ECO:0000256" key="2">
    <source>
        <dbReference type="ARBA" id="ARBA00022705"/>
    </source>
</evidence>
<evidence type="ECO:0000256" key="11">
    <source>
        <dbReference type="HAMAP-Rule" id="MF_01920"/>
    </source>
</evidence>
<keyword evidence="7 11" id="KW-0238">DNA-binding</keyword>
<keyword evidence="3 11" id="KW-0547">Nucleotide-binding</keyword>
<evidence type="ECO:0000256" key="4">
    <source>
        <dbReference type="ARBA" id="ARBA00022801"/>
    </source>
</evidence>
<keyword evidence="6 11" id="KW-0067">ATP-binding</keyword>
<proteinExistence type="inferred from homology"/>
<dbReference type="SUPFAM" id="SSF52540">
    <property type="entry name" value="P-loop containing nucleoside triphosphate hydrolases"/>
    <property type="match status" value="1"/>
</dbReference>
<comment type="caution">
    <text evidence="15">The sequence shown here is derived from an EMBL/GenBank/DDBJ whole genome shotgun (WGS) entry which is preliminary data.</text>
</comment>
<protein>
    <recommendedName>
        <fullName evidence="11">ATP-dependent DNA helicase Rep</fullName>
        <ecNumber evidence="11">5.6.2.4</ecNumber>
    </recommendedName>
    <alternativeName>
        <fullName evidence="11">DNA 3'-5' helicase Rep</fullName>
    </alternativeName>
</protein>
<feature type="binding site" evidence="12">
    <location>
        <begin position="22"/>
        <end position="29"/>
    </location>
    <ligand>
        <name>ATP</name>
        <dbReference type="ChEBI" id="CHEBI:30616"/>
    </ligand>
</feature>
<dbReference type="NCBIfam" id="TIGR01074">
    <property type="entry name" value="rep"/>
    <property type="match status" value="1"/>
</dbReference>
<reference evidence="15 16" key="1">
    <citation type="submission" date="2021-05" db="EMBL/GenBank/DDBJ databases">
        <title>Molecular characterization for Shewanella algae harboring chromosomal blaOXA-55-like strains isolated from clinical and environment sample.</title>
        <authorList>
            <person name="Ohama Y."/>
            <person name="Aoki K."/>
            <person name="Harada S."/>
            <person name="Moriya K."/>
            <person name="Ishii Y."/>
            <person name="Tateda K."/>
        </authorList>
    </citation>
    <scope>NUCLEOTIDE SEQUENCE [LARGE SCALE GENOMIC DNA]</scope>
    <source>
        <strain evidence="15 16">LMG 23746</strain>
    </source>
</reference>
<keyword evidence="2 11" id="KW-0235">DNA replication</keyword>
<dbReference type="PROSITE" id="PS51198">
    <property type="entry name" value="UVRD_HELICASE_ATP_BIND"/>
    <property type="match status" value="1"/>
</dbReference>